<dbReference type="RefSeq" id="WP_132701276.1">
    <property type="nucleotide sequence ID" value="NZ_SLZR01000006.1"/>
</dbReference>
<dbReference type="Gene3D" id="2.30.110.50">
    <property type="match status" value="1"/>
</dbReference>
<dbReference type="Proteomes" id="UP000295793">
    <property type="component" value="Unassembled WGS sequence"/>
</dbReference>
<dbReference type="InterPro" id="IPR017847">
    <property type="entry name" value="T6SS_RhsGE_Vgr_subset"/>
</dbReference>
<dbReference type="Pfam" id="PF04717">
    <property type="entry name" value="Phage_base_V"/>
    <property type="match status" value="1"/>
</dbReference>
<dbReference type="NCBIfam" id="TIGR01646">
    <property type="entry name" value="vgr_GE"/>
    <property type="match status" value="1"/>
</dbReference>
<sequence length="680" mass="74000">MIQSVAEINRAVRQIGMADESEYFIQIDSFTDDAFIVENVQVTGWNLAESDYSIDVKILALQDIDPQSLLGKKAVVSFLWRGELSPVHSTVFQISGANGNGNYEGYRLTLKSPLWALKNQYHNRVFLEESALQIAKNLMTEFVDGQYTLKVLAGDVEPYPMTVQYKESDWDFIHRILLRDGIMLHQHQTTDGLEVILFDDIAQMPYASEPLELPYRSARGAAFNEESVSLVKQVWRIQPQKVQIADYQFPSSTHVFAESQTDSSANMTHFRWGDNLQSDGAAQKLADGMANACQANANTIVMHSNCRGLQPGMNIELTGHSDLNGQYIITKLESTGNQSAATSGGVAALHKGYSNIFIAIPAGQAFLPLYKPARPIATSITATIASEVDDAGLYRVHLPFDQREAGDDSSLPTRLLQPFGGNDHGMHFPLTVDTEVVLSFENGDIDRPTIMGAVYNDQSPDVVTSENAYQNLIRTRGKHEFLMDDSPGEERIQLNTAEQKNRLQLNATADAHLAELHSEEGDLEIYAGKNMQAQSGADMTIEVGGNQEVTVKGDYSLMTEEGDITHQAGNNLQLTAQEDLSWVTEEGDLNVQVGGQWVVEAADGCSTHVVSGDQSIVVEGGSYQLEASSDVSFSAGGSLTFTQGSGTIQIDSSGNLTLEGPSVAINAASITLKAGSIGSN</sequence>
<comment type="caution">
    <text evidence="3">The sequence shown here is derived from an EMBL/GenBank/DDBJ whole genome shotgun (WGS) entry which is preliminary data.</text>
</comment>
<comment type="similarity">
    <text evidence="1">Belongs to the VgrG protein family.</text>
</comment>
<proteinExistence type="inferred from homology"/>
<dbReference type="SUPFAM" id="SSF69279">
    <property type="entry name" value="Phage tail proteins"/>
    <property type="match status" value="2"/>
</dbReference>
<dbReference type="Gene3D" id="4.10.220.110">
    <property type="match status" value="1"/>
</dbReference>
<feature type="domain" description="Gp5/Type VI secretion system Vgr protein OB-fold" evidence="2">
    <location>
        <begin position="381"/>
        <end position="455"/>
    </location>
</feature>
<dbReference type="SUPFAM" id="SSF69255">
    <property type="entry name" value="gp5 N-terminal domain-like"/>
    <property type="match status" value="1"/>
</dbReference>
<reference evidence="3 4" key="1">
    <citation type="submission" date="2019-03" db="EMBL/GenBank/DDBJ databases">
        <title>Genomic Encyclopedia of Archaeal and Bacterial Type Strains, Phase II (KMG-II): from individual species to whole genera.</title>
        <authorList>
            <person name="Goeker M."/>
        </authorList>
    </citation>
    <scope>NUCLEOTIDE SEQUENCE [LARGE SCALE GENOMIC DNA]</scope>
    <source>
        <strain evidence="3 4">DSM 15388</strain>
    </source>
</reference>
<protein>
    <submittedName>
        <fullName evidence="3">Type VI secretion system secreted protein VgrG</fullName>
    </submittedName>
</protein>
<accession>A0A4V2UJS7</accession>
<evidence type="ECO:0000313" key="3">
    <source>
        <dbReference type="EMBL" id="TCS41301.1"/>
    </source>
</evidence>
<dbReference type="OrthoDB" id="9762420at2"/>
<dbReference type="Gene3D" id="2.40.50.230">
    <property type="entry name" value="Gp5 N-terminal domain"/>
    <property type="match status" value="1"/>
</dbReference>
<evidence type="ECO:0000313" key="4">
    <source>
        <dbReference type="Proteomes" id="UP000295793"/>
    </source>
</evidence>
<name>A0A4V2UJS7_9GAMM</name>
<evidence type="ECO:0000259" key="2">
    <source>
        <dbReference type="Pfam" id="PF04717"/>
    </source>
</evidence>
<evidence type="ECO:0000256" key="1">
    <source>
        <dbReference type="ARBA" id="ARBA00005558"/>
    </source>
</evidence>
<dbReference type="InterPro" id="IPR006533">
    <property type="entry name" value="T6SS_Vgr_RhsGE"/>
</dbReference>
<dbReference type="InterPro" id="IPR006531">
    <property type="entry name" value="Gp5/Vgr_OB"/>
</dbReference>
<dbReference type="EMBL" id="SLZR01000006">
    <property type="protein sequence ID" value="TCS41301.1"/>
    <property type="molecule type" value="Genomic_DNA"/>
</dbReference>
<dbReference type="NCBIfam" id="TIGR03361">
    <property type="entry name" value="VI_Rhs_Vgr"/>
    <property type="match status" value="1"/>
</dbReference>
<dbReference type="Pfam" id="PF05954">
    <property type="entry name" value="Phage_GPD"/>
    <property type="match status" value="1"/>
</dbReference>
<dbReference type="InterPro" id="IPR037026">
    <property type="entry name" value="Vgr_OB-fold_dom_sf"/>
</dbReference>
<dbReference type="Gene3D" id="3.55.50.10">
    <property type="entry name" value="Baseplate protein-like domains"/>
    <property type="match status" value="1"/>
</dbReference>
<gene>
    <name evidence="3" type="ORF">BCF53_10632</name>
</gene>
<dbReference type="AlphaFoldDB" id="A0A4V2UJS7"/>
<keyword evidence="4" id="KW-1185">Reference proteome</keyword>
<dbReference type="SUPFAM" id="SSF69349">
    <property type="entry name" value="Phage fibre proteins"/>
    <property type="match status" value="1"/>
</dbReference>
<organism evidence="3 4">
    <name type="scientific">Reinekea marinisedimentorum</name>
    <dbReference type="NCBI Taxonomy" id="230495"/>
    <lineage>
        <taxon>Bacteria</taxon>
        <taxon>Pseudomonadati</taxon>
        <taxon>Pseudomonadota</taxon>
        <taxon>Gammaproteobacteria</taxon>
        <taxon>Oceanospirillales</taxon>
        <taxon>Saccharospirillaceae</taxon>
        <taxon>Reinekea</taxon>
    </lineage>
</organism>